<dbReference type="OrthoDB" id="158573at2"/>
<dbReference type="SUPFAM" id="SSF51735">
    <property type="entry name" value="NAD(P)-binding Rossmann-fold domains"/>
    <property type="match status" value="1"/>
</dbReference>
<keyword evidence="5" id="KW-1185">Reference proteome</keyword>
<organism evidence="4 5">
    <name type="scientific">Auraticoccus monumenti</name>
    <dbReference type="NCBI Taxonomy" id="675864"/>
    <lineage>
        <taxon>Bacteria</taxon>
        <taxon>Bacillati</taxon>
        <taxon>Actinomycetota</taxon>
        <taxon>Actinomycetes</taxon>
        <taxon>Propionibacteriales</taxon>
        <taxon>Propionibacteriaceae</taxon>
        <taxon>Auraticoccus</taxon>
    </lineage>
</organism>
<evidence type="ECO:0000256" key="2">
    <source>
        <dbReference type="ARBA" id="ARBA00023002"/>
    </source>
</evidence>
<gene>
    <name evidence="4" type="ORF">SAMN04489747_1503</name>
</gene>
<sequence length="236" mass="24150">MKVTGSTALVTGANRGIGRAVVEELLARGATKVYAAARRPELVDVPGVVPLRLDITDDDQVLAAAAAAPDVTLLVNNAGIALPGAVTAGDLEPLRRELDTHLWGTLSVVRAFAPALRANGGGAISNVLSAMSWFTIPGMSGYHISKAAAWAMTNGIRLELADQGTLVSAVHIGAVDTDFSAHYDGHKIPAADVANALLDGIEAGTTEVLVDDWTRAVKAALPQDATAYAVAALAGG</sequence>
<dbReference type="GO" id="GO:0016491">
    <property type="term" value="F:oxidoreductase activity"/>
    <property type="evidence" value="ECO:0007669"/>
    <property type="project" value="UniProtKB-KW"/>
</dbReference>
<evidence type="ECO:0000313" key="5">
    <source>
        <dbReference type="Proteomes" id="UP000198546"/>
    </source>
</evidence>
<reference evidence="4 5" key="1">
    <citation type="submission" date="2016-10" db="EMBL/GenBank/DDBJ databases">
        <authorList>
            <person name="de Groot N.N."/>
        </authorList>
    </citation>
    <scope>NUCLEOTIDE SEQUENCE [LARGE SCALE GENOMIC DNA]</scope>
    <source>
        <strain evidence="4 5">MON 2.2</strain>
    </source>
</reference>
<dbReference type="InterPro" id="IPR002347">
    <property type="entry name" value="SDR_fam"/>
</dbReference>
<keyword evidence="2" id="KW-0560">Oxidoreductase</keyword>
<dbReference type="PRINTS" id="PR00081">
    <property type="entry name" value="GDHRDH"/>
</dbReference>
<dbReference type="EMBL" id="LT629688">
    <property type="protein sequence ID" value="SDD67965.1"/>
    <property type="molecule type" value="Genomic_DNA"/>
</dbReference>
<evidence type="ECO:0000313" key="4">
    <source>
        <dbReference type="EMBL" id="SDD67965.1"/>
    </source>
</evidence>
<dbReference type="PRINTS" id="PR00080">
    <property type="entry name" value="SDRFAMILY"/>
</dbReference>
<name>A0A1G6WSE6_9ACTN</name>
<dbReference type="NCBIfam" id="NF006119">
    <property type="entry name" value="PRK08264.1-5"/>
    <property type="match status" value="1"/>
</dbReference>
<proteinExistence type="inferred from homology"/>
<protein>
    <submittedName>
        <fullName evidence="4">Short-chain dehydrogenase</fullName>
    </submittedName>
</protein>
<comment type="similarity">
    <text evidence="1 3">Belongs to the short-chain dehydrogenases/reductases (SDR) family.</text>
</comment>
<accession>A0A1G6WSE6</accession>
<dbReference type="Gene3D" id="3.40.50.720">
    <property type="entry name" value="NAD(P)-binding Rossmann-like Domain"/>
    <property type="match status" value="1"/>
</dbReference>
<dbReference type="PANTHER" id="PTHR43391">
    <property type="entry name" value="RETINOL DEHYDROGENASE-RELATED"/>
    <property type="match status" value="1"/>
</dbReference>
<evidence type="ECO:0000256" key="3">
    <source>
        <dbReference type="RuleBase" id="RU000363"/>
    </source>
</evidence>
<dbReference type="PANTHER" id="PTHR43391:SF91">
    <property type="entry name" value="OS04G0390700 PROTEIN"/>
    <property type="match status" value="1"/>
</dbReference>
<dbReference type="STRING" id="675864.SAMN04489747_1503"/>
<dbReference type="Pfam" id="PF00106">
    <property type="entry name" value="adh_short"/>
    <property type="match status" value="1"/>
</dbReference>
<dbReference type="GO" id="GO:0005829">
    <property type="term" value="C:cytosol"/>
    <property type="evidence" value="ECO:0007669"/>
    <property type="project" value="TreeGrafter"/>
</dbReference>
<dbReference type="InterPro" id="IPR036291">
    <property type="entry name" value="NAD(P)-bd_dom_sf"/>
</dbReference>
<evidence type="ECO:0000256" key="1">
    <source>
        <dbReference type="ARBA" id="ARBA00006484"/>
    </source>
</evidence>
<dbReference type="RefSeq" id="WP_090592045.1">
    <property type="nucleotide sequence ID" value="NZ_LT629688.1"/>
</dbReference>
<dbReference type="AlphaFoldDB" id="A0A1G6WSE6"/>
<dbReference type="Proteomes" id="UP000198546">
    <property type="component" value="Chromosome i"/>
</dbReference>